<dbReference type="NCBIfam" id="NF004837">
    <property type="entry name" value="PRK06187.1"/>
    <property type="match status" value="1"/>
</dbReference>
<dbReference type="InterPro" id="IPR045851">
    <property type="entry name" value="AMP-bd_C_sf"/>
</dbReference>
<dbReference type="AlphaFoldDB" id="K6WFA3"/>
<gene>
    <name evidence="5" type="ORF">GORHZ_118_00480</name>
</gene>
<dbReference type="SUPFAM" id="SSF56801">
    <property type="entry name" value="Acetyl-CoA synthetase-like"/>
    <property type="match status" value="1"/>
</dbReference>
<evidence type="ECO:0000313" key="5">
    <source>
        <dbReference type="EMBL" id="GAB90832.1"/>
    </source>
</evidence>
<proteinExistence type="inferred from homology"/>
<dbReference type="PANTHER" id="PTHR43767:SF11">
    <property type="entry name" value="MEDIUM-CHAIN-FATTY-ACID--COA LIGASE"/>
    <property type="match status" value="1"/>
</dbReference>
<dbReference type="STRING" id="1108045.GORHZ_118_00480"/>
<dbReference type="InterPro" id="IPR000873">
    <property type="entry name" value="AMP-dep_synth/lig_dom"/>
</dbReference>
<name>K6WFA3_9ACTN</name>
<evidence type="ECO:0000259" key="4">
    <source>
        <dbReference type="Pfam" id="PF13193"/>
    </source>
</evidence>
<dbReference type="FunFam" id="3.30.300.30:FF:000008">
    <property type="entry name" value="2,3-dihydroxybenzoate-AMP ligase"/>
    <property type="match status" value="1"/>
</dbReference>
<sequence>MQDVALNVSGLFEHGRAVHPNSRIVHYDDDVVTECTFAEFGDDVVRLANGLRDIGLGEGDVVATLCWNNPAHLAAYLAVPSMGAVLHTLNLRLHPDQLAYIVEHAGDRAIIVDETLIPTLALIIDRLTVEHVIVVGDAELAAPPSIAVHRYADLLAGAATTIDWPVVPENDAAALCYTSGTTGNPKGVAYSHRSIYVHTLQISTGSAFGFSDADRVFPIVPMFHANAWGWPHAAWVAGSDIVLGDRHLGVDHLARVITTLRPTATAAVPTLWTGLDTYARENDVDYSSLRLAVSGGSPLSTALVKRLADHDVTLTQGWGMTETSPLLTFSRPEPDTAPEDRIVKQAMTGHIVPGVSARIVGENGAELPWDGESVGEIQLRGATITGAYVGGDGADAFDEGWLRTGDLGAISPGGWLSIKDRLKDGIKSGGEWISTVELEAALADHPDVAEVAVFGVPDEKWEERPLVCIVVKEGAQIGAADLTEHLRDRVARWWVPERWAFVAEIPKTTVGKLDKRTLRGRYDTDQLDVVTPVR</sequence>
<protein>
    <submittedName>
        <fullName evidence="5">Putative fatty-acid--CoA ligase</fullName>
    </submittedName>
</protein>
<evidence type="ECO:0000256" key="2">
    <source>
        <dbReference type="ARBA" id="ARBA00022598"/>
    </source>
</evidence>
<reference evidence="5 6" key="1">
    <citation type="submission" date="2012-08" db="EMBL/GenBank/DDBJ databases">
        <title>Whole genome shotgun sequence of Gordonia rhizosphera NBRC 16068.</title>
        <authorList>
            <person name="Takarada H."/>
            <person name="Isaki S."/>
            <person name="Hosoyama A."/>
            <person name="Tsuchikane K."/>
            <person name="Katsumata H."/>
            <person name="Baba S."/>
            <person name="Ohji S."/>
            <person name="Yamazaki S."/>
            <person name="Fujita N."/>
        </authorList>
    </citation>
    <scope>NUCLEOTIDE SEQUENCE [LARGE SCALE GENOMIC DNA]</scope>
    <source>
        <strain evidence="5 6">NBRC 16068</strain>
    </source>
</reference>
<keyword evidence="6" id="KW-1185">Reference proteome</keyword>
<dbReference type="Gene3D" id="3.30.300.30">
    <property type="match status" value="1"/>
</dbReference>
<feature type="domain" description="AMP-dependent synthetase/ligase" evidence="3">
    <location>
        <begin position="13"/>
        <end position="388"/>
    </location>
</feature>
<evidence type="ECO:0000256" key="1">
    <source>
        <dbReference type="ARBA" id="ARBA00006432"/>
    </source>
</evidence>
<dbReference type="eggNOG" id="COG0318">
    <property type="taxonomic scope" value="Bacteria"/>
</dbReference>
<dbReference type="InterPro" id="IPR050237">
    <property type="entry name" value="ATP-dep_AMP-bd_enzyme"/>
</dbReference>
<organism evidence="5 6">
    <name type="scientific">Gordonia rhizosphera NBRC 16068</name>
    <dbReference type="NCBI Taxonomy" id="1108045"/>
    <lineage>
        <taxon>Bacteria</taxon>
        <taxon>Bacillati</taxon>
        <taxon>Actinomycetota</taxon>
        <taxon>Actinomycetes</taxon>
        <taxon>Mycobacteriales</taxon>
        <taxon>Gordoniaceae</taxon>
        <taxon>Gordonia</taxon>
    </lineage>
</organism>
<dbReference type="EMBL" id="BAHC01000118">
    <property type="protein sequence ID" value="GAB90832.1"/>
    <property type="molecule type" value="Genomic_DNA"/>
</dbReference>
<evidence type="ECO:0000259" key="3">
    <source>
        <dbReference type="Pfam" id="PF00501"/>
    </source>
</evidence>
<keyword evidence="2 5" id="KW-0436">Ligase</keyword>
<dbReference type="PROSITE" id="PS00455">
    <property type="entry name" value="AMP_BINDING"/>
    <property type="match status" value="1"/>
</dbReference>
<dbReference type="InterPro" id="IPR025110">
    <property type="entry name" value="AMP-bd_C"/>
</dbReference>
<dbReference type="Pfam" id="PF00501">
    <property type="entry name" value="AMP-binding"/>
    <property type="match status" value="1"/>
</dbReference>
<dbReference type="Gene3D" id="3.40.50.12780">
    <property type="entry name" value="N-terminal domain of ligase-like"/>
    <property type="match status" value="1"/>
</dbReference>
<dbReference type="GO" id="GO:0016877">
    <property type="term" value="F:ligase activity, forming carbon-sulfur bonds"/>
    <property type="evidence" value="ECO:0007669"/>
    <property type="project" value="UniProtKB-ARBA"/>
</dbReference>
<dbReference type="InterPro" id="IPR042099">
    <property type="entry name" value="ANL_N_sf"/>
</dbReference>
<dbReference type="Proteomes" id="UP000008363">
    <property type="component" value="Unassembled WGS sequence"/>
</dbReference>
<evidence type="ECO:0000313" key="6">
    <source>
        <dbReference type="Proteomes" id="UP000008363"/>
    </source>
</evidence>
<dbReference type="Pfam" id="PF13193">
    <property type="entry name" value="AMP-binding_C"/>
    <property type="match status" value="1"/>
</dbReference>
<dbReference type="InterPro" id="IPR020845">
    <property type="entry name" value="AMP-binding_CS"/>
</dbReference>
<comment type="caution">
    <text evidence="5">The sequence shown here is derived from an EMBL/GenBank/DDBJ whole genome shotgun (WGS) entry which is preliminary data.</text>
</comment>
<feature type="domain" description="AMP-binding enzyme C-terminal" evidence="4">
    <location>
        <begin position="437"/>
        <end position="512"/>
    </location>
</feature>
<dbReference type="PANTHER" id="PTHR43767">
    <property type="entry name" value="LONG-CHAIN-FATTY-ACID--COA LIGASE"/>
    <property type="match status" value="1"/>
</dbReference>
<accession>K6WFA3</accession>
<comment type="similarity">
    <text evidence="1">Belongs to the ATP-dependent AMP-binding enzyme family.</text>
</comment>